<proteinExistence type="predicted"/>
<comment type="catalytic activity">
    <reaction evidence="1">
        <text>ATP + protein L-histidine = ADP + protein N-phospho-L-histidine.</text>
        <dbReference type="EC" id="2.7.13.3"/>
    </reaction>
</comment>
<dbReference type="SMART" id="SM00388">
    <property type="entry name" value="HisKA"/>
    <property type="match status" value="1"/>
</dbReference>
<comment type="subcellular location">
    <subcellularLocation>
        <location evidence="2">Membrane</location>
    </subcellularLocation>
</comment>
<dbReference type="GO" id="GO:0000155">
    <property type="term" value="F:phosphorelay sensor kinase activity"/>
    <property type="evidence" value="ECO:0007669"/>
    <property type="project" value="InterPro"/>
</dbReference>
<dbReference type="CDD" id="cd16922">
    <property type="entry name" value="HATPase_EvgS-ArcB-TorS-like"/>
    <property type="match status" value="1"/>
</dbReference>
<keyword evidence="8 11" id="KW-1133">Transmembrane helix</keyword>
<sequence>MQTFILKRWCAIAVGVVISVAGLVLAVQLEKRVVAVHRNFEAGIAREQAFYVASEIQRTLAFHKMLADSIASAVIIDPSLGQDKFEALVAPFFRTSPGILNIGLAKGSTVRFVYPFEDNKNVIGLDYLRTPSQVGSFMRVRDTRQPDFAGPVYLMQGGRGYIQRVPVYLPSDSGEDRFWGIVSVVTGEEELIRLTMQSVHEDNGAIVTALPRGSGPARFLWGDAGVLDKEPVSQTVNVNGAQWRVSIAPTGGWEGSTTASRMTFLLTLAATALLLVFIFWARHLFLAKKRSWEQLAEAIEVIDDGFALYDPDDRLVTFNSRFSSYYNTSSDLIRVGSRFEDIVRGSVANGQYREAEGREEEWIAERLARHRTPQGSFEQLLDDGRWLKVSEAKMPDGSTVGFRVDITELKKALEAAEKANSVKSEFLNTVSHEIRTPLSAIIGFSTMIQNVKVMPEYGALVAALKDKRMGVDKRLAALKDVEVLIQRLSRRIDANGKQLLNVINDILYWNRSERLEETGDFQPVAVDEIARAVAGQLSGVADEKGIDLVVDCAGAEVAGDAVRLKQMILNLVGNALKFTEQGVVRLSVRQREDTVEIEVSDTGCGIPPESFGKIFDSFTQLDSGLTRRFGGLGLGLTISRDIAEKHGGNITVTSEPGVGSTFLVTLPAGTHDAAGD</sequence>
<evidence type="ECO:0000256" key="7">
    <source>
        <dbReference type="ARBA" id="ARBA00022777"/>
    </source>
</evidence>
<keyword evidence="4" id="KW-0597">Phosphoprotein</keyword>
<dbReference type="InterPro" id="IPR003594">
    <property type="entry name" value="HATPase_dom"/>
</dbReference>
<evidence type="ECO:0000259" key="12">
    <source>
        <dbReference type="PROSITE" id="PS50109"/>
    </source>
</evidence>
<reference evidence="14 15" key="1">
    <citation type="submission" date="2016-11" db="EMBL/GenBank/DDBJ databases">
        <authorList>
            <person name="Varghese N."/>
            <person name="Submissions S."/>
        </authorList>
    </citation>
    <scope>NUCLEOTIDE SEQUENCE [LARGE SCALE GENOMIC DNA]</scope>
    <source>
        <strain evidence="14 15">DSM 29620</strain>
    </source>
</reference>
<dbReference type="RefSeq" id="WP_188129128.1">
    <property type="nucleotide sequence ID" value="NZ_FNIO01000001.1"/>
</dbReference>
<keyword evidence="5" id="KW-0808">Transferase</keyword>
<dbReference type="PRINTS" id="PR00344">
    <property type="entry name" value="BCTRLSENSOR"/>
</dbReference>
<dbReference type="EC" id="2.7.13.3" evidence="3"/>
<name>A0A1H0BHJ2_9RHOB</name>
<dbReference type="InterPro" id="IPR036097">
    <property type="entry name" value="HisK_dim/P_sf"/>
</dbReference>
<dbReference type="Proteomes" id="UP000324252">
    <property type="component" value="Unassembled WGS sequence"/>
</dbReference>
<dbReference type="InterPro" id="IPR042240">
    <property type="entry name" value="CHASE_sf"/>
</dbReference>
<dbReference type="Gene3D" id="3.30.565.10">
    <property type="entry name" value="Histidine kinase-like ATPase, C-terminal domain"/>
    <property type="match status" value="1"/>
</dbReference>
<dbReference type="Gene3D" id="3.30.450.20">
    <property type="entry name" value="PAS domain"/>
    <property type="match status" value="1"/>
</dbReference>
<dbReference type="SMART" id="SM00387">
    <property type="entry name" value="HATPase_c"/>
    <property type="match status" value="1"/>
</dbReference>
<dbReference type="Pfam" id="PF03924">
    <property type="entry name" value="CHASE"/>
    <property type="match status" value="1"/>
</dbReference>
<dbReference type="Pfam" id="PF02518">
    <property type="entry name" value="HATPase_c"/>
    <property type="match status" value="1"/>
</dbReference>
<protein>
    <recommendedName>
        <fullName evidence="3">histidine kinase</fullName>
        <ecNumber evidence="3">2.7.13.3</ecNumber>
    </recommendedName>
</protein>
<dbReference type="PROSITE" id="PS50109">
    <property type="entry name" value="HIS_KIN"/>
    <property type="match status" value="1"/>
</dbReference>
<evidence type="ECO:0000256" key="3">
    <source>
        <dbReference type="ARBA" id="ARBA00012438"/>
    </source>
</evidence>
<keyword evidence="9" id="KW-0902">Two-component regulatory system</keyword>
<dbReference type="InterPro" id="IPR003661">
    <property type="entry name" value="HisK_dim/P_dom"/>
</dbReference>
<evidence type="ECO:0000256" key="11">
    <source>
        <dbReference type="SAM" id="Phobius"/>
    </source>
</evidence>
<evidence type="ECO:0000256" key="5">
    <source>
        <dbReference type="ARBA" id="ARBA00022679"/>
    </source>
</evidence>
<dbReference type="CDD" id="cd00082">
    <property type="entry name" value="HisKA"/>
    <property type="match status" value="1"/>
</dbReference>
<dbReference type="PANTHER" id="PTHR43047:SF72">
    <property type="entry name" value="OSMOSENSING HISTIDINE PROTEIN KINASE SLN1"/>
    <property type="match status" value="1"/>
</dbReference>
<dbReference type="InterPro" id="IPR006189">
    <property type="entry name" value="CHASE_dom"/>
</dbReference>
<dbReference type="SUPFAM" id="SSF55874">
    <property type="entry name" value="ATPase domain of HSP90 chaperone/DNA topoisomerase II/histidine kinase"/>
    <property type="match status" value="1"/>
</dbReference>
<dbReference type="Pfam" id="PF12860">
    <property type="entry name" value="PAS_7"/>
    <property type="match status" value="1"/>
</dbReference>
<dbReference type="InterPro" id="IPR005467">
    <property type="entry name" value="His_kinase_dom"/>
</dbReference>
<dbReference type="Gene3D" id="1.10.287.130">
    <property type="match status" value="1"/>
</dbReference>
<keyword evidence="10 11" id="KW-0472">Membrane</keyword>
<feature type="domain" description="CHASE" evidence="13">
    <location>
        <begin position="110"/>
        <end position="185"/>
    </location>
</feature>
<feature type="domain" description="Histidine kinase" evidence="12">
    <location>
        <begin position="429"/>
        <end position="670"/>
    </location>
</feature>
<evidence type="ECO:0000313" key="14">
    <source>
        <dbReference type="EMBL" id="SHJ56012.1"/>
    </source>
</evidence>
<dbReference type="SUPFAM" id="SSF55785">
    <property type="entry name" value="PYP-like sensor domain (PAS domain)"/>
    <property type="match status" value="1"/>
</dbReference>
<evidence type="ECO:0000256" key="9">
    <source>
        <dbReference type="ARBA" id="ARBA00023012"/>
    </source>
</evidence>
<dbReference type="SMART" id="SM01079">
    <property type="entry name" value="CHASE"/>
    <property type="match status" value="1"/>
</dbReference>
<gene>
    <name evidence="14" type="ORF">SAMN05444142_101639</name>
</gene>
<dbReference type="Pfam" id="PF00512">
    <property type="entry name" value="HisKA"/>
    <property type="match status" value="1"/>
</dbReference>
<organism evidence="14 15">
    <name type="scientific">Lutimaribacter pacificus</name>
    <dbReference type="NCBI Taxonomy" id="391948"/>
    <lineage>
        <taxon>Bacteria</taxon>
        <taxon>Pseudomonadati</taxon>
        <taxon>Pseudomonadota</taxon>
        <taxon>Alphaproteobacteria</taxon>
        <taxon>Rhodobacterales</taxon>
        <taxon>Roseobacteraceae</taxon>
        <taxon>Lutimaribacter</taxon>
    </lineage>
</organism>
<dbReference type="SUPFAM" id="SSF47384">
    <property type="entry name" value="Homodimeric domain of signal transducing histidine kinase"/>
    <property type="match status" value="1"/>
</dbReference>
<dbReference type="FunFam" id="3.30.565.10:FF:000010">
    <property type="entry name" value="Sensor histidine kinase RcsC"/>
    <property type="match status" value="1"/>
</dbReference>
<evidence type="ECO:0000256" key="4">
    <source>
        <dbReference type="ARBA" id="ARBA00022553"/>
    </source>
</evidence>
<keyword evidence="15" id="KW-1185">Reference proteome</keyword>
<dbReference type="InterPro" id="IPR004358">
    <property type="entry name" value="Sig_transdc_His_kin-like_C"/>
</dbReference>
<evidence type="ECO:0000256" key="2">
    <source>
        <dbReference type="ARBA" id="ARBA00004370"/>
    </source>
</evidence>
<evidence type="ECO:0000256" key="1">
    <source>
        <dbReference type="ARBA" id="ARBA00000085"/>
    </source>
</evidence>
<accession>A0A1H0BHJ2</accession>
<dbReference type="Gene3D" id="3.30.450.350">
    <property type="entry name" value="CHASE domain"/>
    <property type="match status" value="1"/>
</dbReference>
<dbReference type="GO" id="GO:0005886">
    <property type="term" value="C:plasma membrane"/>
    <property type="evidence" value="ECO:0007669"/>
    <property type="project" value="TreeGrafter"/>
</dbReference>
<feature type="transmembrane region" description="Helical" evidence="11">
    <location>
        <begin position="262"/>
        <end position="281"/>
    </location>
</feature>
<evidence type="ECO:0000313" key="15">
    <source>
        <dbReference type="Proteomes" id="UP000324252"/>
    </source>
</evidence>
<dbReference type="InterPro" id="IPR036890">
    <property type="entry name" value="HATPase_C_sf"/>
</dbReference>
<evidence type="ECO:0000256" key="8">
    <source>
        <dbReference type="ARBA" id="ARBA00022989"/>
    </source>
</evidence>
<dbReference type="AlphaFoldDB" id="A0A1H0BHJ2"/>
<dbReference type="GO" id="GO:0009927">
    <property type="term" value="F:histidine phosphotransfer kinase activity"/>
    <property type="evidence" value="ECO:0007669"/>
    <property type="project" value="TreeGrafter"/>
</dbReference>
<evidence type="ECO:0000256" key="6">
    <source>
        <dbReference type="ARBA" id="ARBA00022692"/>
    </source>
</evidence>
<dbReference type="InterPro" id="IPR035965">
    <property type="entry name" value="PAS-like_dom_sf"/>
</dbReference>
<keyword evidence="7" id="KW-0418">Kinase</keyword>
<dbReference type="PANTHER" id="PTHR43047">
    <property type="entry name" value="TWO-COMPONENT HISTIDINE PROTEIN KINASE"/>
    <property type="match status" value="1"/>
</dbReference>
<dbReference type="EMBL" id="FQZZ01000001">
    <property type="protein sequence ID" value="SHJ56012.1"/>
    <property type="molecule type" value="Genomic_DNA"/>
</dbReference>
<evidence type="ECO:0000259" key="13">
    <source>
        <dbReference type="PROSITE" id="PS50839"/>
    </source>
</evidence>
<keyword evidence="6 11" id="KW-0812">Transmembrane</keyword>
<evidence type="ECO:0000256" key="10">
    <source>
        <dbReference type="ARBA" id="ARBA00023136"/>
    </source>
</evidence>
<dbReference type="PROSITE" id="PS50839">
    <property type="entry name" value="CHASE"/>
    <property type="match status" value="1"/>
</dbReference>